<proteinExistence type="predicted"/>
<dbReference type="InterPro" id="IPR000089">
    <property type="entry name" value="Biotin_lipoyl"/>
</dbReference>
<dbReference type="CDD" id="cd06850">
    <property type="entry name" value="biotinyl_domain"/>
    <property type="match status" value="1"/>
</dbReference>
<dbReference type="FunFam" id="2.40.50.100:FF:000003">
    <property type="entry name" value="Acetyl-CoA carboxylase biotin carboxyl carrier protein"/>
    <property type="match status" value="1"/>
</dbReference>
<evidence type="ECO:0000313" key="4">
    <source>
        <dbReference type="Proteomes" id="UP000565723"/>
    </source>
</evidence>
<organism evidence="3 4">
    <name type="scientific">Ruegeria pomeroyi</name>
    <dbReference type="NCBI Taxonomy" id="89184"/>
    <lineage>
        <taxon>Bacteria</taxon>
        <taxon>Pseudomonadati</taxon>
        <taxon>Pseudomonadota</taxon>
        <taxon>Alphaproteobacteria</taxon>
        <taxon>Rhodobacterales</taxon>
        <taxon>Roseobacteraceae</taxon>
        <taxon>Ruegeria</taxon>
    </lineage>
</organism>
<reference evidence="3 4" key="1">
    <citation type="journal article" date="2020" name="Proc. Natl. Acad. Sci. U.S.A.">
        <title>Ecological drivers of bacterial community assembly in synthetic phycospheres.</title>
        <authorList>
            <person name="Fu H."/>
            <person name="Uchimiya M."/>
            <person name="Gore J."/>
            <person name="Moran M.A."/>
        </authorList>
    </citation>
    <scope>NUCLEOTIDE SEQUENCE [LARGE SCALE GENOMIC DNA]</scope>
    <source>
        <strain evidence="3">HF-Din03</strain>
    </source>
</reference>
<dbReference type="OMA" id="MKMQIPV"/>
<dbReference type="RefSeq" id="WP_011048249.1">
    <property type="nucleotide sequence ID" value="NZ_CP076685.1"/>
</dbReference>
<sequence length="75" mass="8083">MSDETIESEIAGTVWKIEVKVGDTVEEEDVLMILESMKMEIPAEATCDGTVAEILVSEGDGITEGQALVRITPTQ</sequence>
<evidence type="ECO:0000259" key="2">
    <source>
        <dbReference type="PROSITE" id="PS50968"/>
    </source>
</evidence>
<evidence type="ECO:0000313" key="3">
    <source>
        <dbReference type="EMBL" id="NVK98886.1"/>
    </source>
</evidence>
<dbReference type="AlphaFoldDB" id="A0A850LLK3"/>
<dbReference type="PANTHER" id="PTHR45266:SF3">
    <property type="entry name" value="OXALOACETATE DECARBOXYLASE ALPHA CHAIN"/>
    <property type="match status" value="1"/>
</dbReference>
<dbReference type="InterPro" id="IPR011053">
    <property type="entry name" value="Single_hybrid_motif"/>
</dbReference>
<dbReference type="Proteomes" id="UP000565723">
    <property type="component" value="Unassembled WGS sequence"/>
</dbReference>
<dbReference type="PROSITE" id="PS50968">
    <property type="entry name" value="BIOTINYL_LIPOYL"/>
    <property type="match status" value="1"/>
</dbReference>
<protein>
    <submittedName>
        <fullName evidence="3">Acetyl-CoA carboxylase biotin carboxyl carrier protein subunit</fullName>
    </submittedName>
</protein>
<dbReference type="EMBL" id="JABXIY010000051">
    <property type="protein sequence ID" value="NVK98886.1"/>
    <property type="molecule type" value="Genomic_DNA"/>
</dbReference>
<accession>A0A850LLK3</accession>
<dbReference type="Gene3D" id="2.40.50.100">
    <property type="match status" value="1"/>
</dbReference>
<name>A0A850LLK3_9RHOB</name>
<dbReference type="SUPFAM" id="SSF51230">
    <property type="entry name" value="Single hybrid motif"/>
    <property type="match status" value="1"/>
</dbReference>
<keyword evidence="1" id="KW-0092">Biotin</keyword>
<evidence type="ECO:0000256" key="1">
    <source>
        <dbReference type="ARBA" id="ARBA00023267"/>
    </source>
</evidence>
<feature type="domain" description="Lipoyl-binding" evidence="2">
    <location>
        <begin position="1"/>
        <end position="72"/>
    </location>
</feature>
<dbReference type="Pfam" id="PF00364">
    <property type="entry name" value="Biotin_lipoyl"/>
    <property type="match status" value="1"/>
</dbReference>
<dbReference type="InterPro" id="IPR050709">
    <property type="entry name" value="Biotin_Carboxyl_Carrier/Decarb"/>
</dbReference>
<dbReference type="PANTHER" id="PTHR45266">
    <property type="entry name" value="OXALOACETATE DECARBOXYLASE ALPHA CHAIN"/>
    <property type="match status" value="1"/>
</dbReference>
<gene>
    <name evidence="3" type="ORF">HW564_18315</name>
</gene>
<comment type="caution">
    <text evidence="3">The sequence shown here is derived from an EMBL/GenBank/DDBJ whole genome shotgun (WGS) entry which is preliminary data.</text>
</comment>